<dbReference type="SUPFAM" id="SSF54373">
    <property type="entry name" value="FAD-linked reductases, C-terminal domain"/>
    <property type="match status" value="1"/>
</dbReference>
<organism evidence="2 3">
    <name type="scientific">Ceratobasidium theobromae</name>
    <dbReference type="NCBI Taxonomy" id="1582974"/>
    <lineage>
        <taxon>Eukaryota</taxon>
        <taxon>Fungi</taxon>
        <taxon>Dikarya</taxon>
        <taxon>Basidiomycota</taxon>
        <taxon>Agaricomycotina</taxon>
        <taxon>Agaricomycetes</taxon>
        <taxon>Cantharellales</taxon>
        <taxon>Ceratobasidiaceae</taxon>
        <taxon>Ceratobasidium</taxon>
    </lineage>
</organism>
<name>A0A5N5QK53_9AGAM</name>
<dbReference type="EMBL" id="SSOP01000094">
    <property type="protein sequence ID" value="KAB5591667.1"/>
    <property type="molecule type" value="Genomic_DNA"/>
</dbReference>
<dbReference type="OrthoDB" id="3266227at2759"/>
<dbReference type="PANTHER" id="PTHR10742">
    <property type="entry name" value="FLAVIN MONOAMINE OXIDASE"/>
    <property type="match status" value="1"/>
</dbReference>
<dbReference type="GO" id="GO:0009063">
    <property type="term" value="P:amino acid catabolic process"/>
    <property type="evidence" value="ECO:0007669"/>
    <property type="project" value="TreeGrafter"/>
</dbReference>
<dbReference type="Gene3D" id="3.90.660.10">
    <property type="match status" value="1"/>
</dbReference>
<dbReference type="InterPro" id="IPR050281">
    <property type="entry name" value="Flavin_monoamine_oxidase"/>
</dbReference>
<proteinExistence type="predicted"/>
<protein>
    <submittedName>
        <fullName evidence="2">Bifunctional amine oxidase</fullName>
    </submittedName>
</protein>
<comment type="caution">
    <text evidence="2">The sequence shown here is derived from an EMBL/GenBank/DDBJ whole genome shotgun (WGS) entry which is preliminary data.</text>
</comment>
<evidence type="ECO:0000313" key="3">
    <source>
        <dbReference type="Proteomes" id="UP000383932"/>
    </source>
</evidence>
<dbReference type="Pfam" id="PF01593">
    <property type="entry name" value="Amino_oxidase"/>
    <property type="match status" value="1"/>
</dbReference>
<dbReference type="InterPro" id="IPR002937">
    <property type="entry name" value="Amino_oxidase"/>
</dbReference>
<reference evidence="2 3" key="1">
    <citation type="journal article" date="2019" name="Fungal Biol. Biotechnol.">
        <title>Draft genome sequence of fastidious pathogen Ceratobasidium theobromae, which causes vascular-streak dieback in Theobroma cacao.</title>
        <authorList>
            <person name="Ali S.S."/>
            <person name="Asman A."/>
            <person name="Shao J."/>
            <person name="Firmansyah A.P."/>
            <person name="Susilo A.W."/>
            <person name="Rosmana A."/>
            <person name="McMahon P."/>
            <person name="Junaid M."/>
            <person name="Guest D."/>
            <person name="Kheng T.Y."/>
            <person name="Meinhardt L.W."/>
            <person name="Bailey B.A."/>
        </authorList>
    </citation>
    <scope>NUCLEOTIDE SEQUENCE [LARGE SCALE GENOMIC DNA]</scope>
    <source>
        <strain evidence="2 3">CT2</strain>
    </source>
</reference>
<evidence type="ECO:0000259" key="1">
    <source>
        <dbReference type="Pfam" id="PF01593"/>
    </source>
</evidence>
<feature type="domain" description="Amine oxidase" evidence="1">
    <location>
        <begin position="54"/>
        <end position="514"/>
    </location>
</feature>
<dbReference type="AlphaFoldDB" id="A0A5N5QK53"/>
<accession>A0A5N5QK53</accession>
<dbReference type="Gene3D" id="3.50.50.60">
    <property type="entry name" value="FAD/NAD(P)-binding domain"/>
    <property type="match status" value="1"/>
</dbReference>
<dbReference type="InterPro" id="IPR036188">
    <property type="entry name" value="FAD/NAD-bd_sf"/>
</dbReference>
<keyword evidence="3" id="KW-1185">Reference proteome</keyword>
<gene>
    <name evidence="2" type="ORF">CTheo_4875</name>
</gene>
<evidence type="ECO:0000313" key="2">
    <source>
        <dbReference type="EMBL" id="KAB5591667.1"/>
    </source>
</evidence>
<dbReference type="GO" id="GO:0001716">
    <property type="term" value="F:L-amino-acid oxidase activity"/>
    <property type="evidence" value="ECO:0007669"/>
    <property type="project" value="TreeGrafter"/>
</dbReference>
<dbReference type="SUPFAM" id="SSF51905">
    <property type="entry name" value="FAD/NAD(P)-binding domain"/>
    <property type="match status" value="1"/>
</dbReference>
<dbReference type="Proteomes" id="UP000383932">
    <property type="component" value="Unassembled WGS sequence"/>
</dbReference>
<sequence length="710" mass="80410">MMAGVSNSDLELKVFRLYAETILKRHQDRFDKTLPLPPDDLPLPTPMAIIGAGVAGLRAAMTLGTGTHNKYVVDLYEASERIGGRLYTHKFYRGGEFDYFDVGAMRFPDTSVMRKSFELFEELGIPLELGDYTFSDPRTFLVYNDIRFQRGDVDWSTDPFKVGEKYGGIIPDKYATQDPSHLLGSKLQLFVDKLVENYEAGLEYLLKFDNYSTRSYLSAKGFALGLINYLETMTMGTGWFDRALTGGASEIAKKMEQRLANYPNVSIKLKHRVTAVIYDPQPGELKPLEVLGTKHSDQSTGNFNERYSHVLFTIPPCLRPIDLSTCQLDLLQRDAIRQVSIGPSSKIGMRFKSAWWSDASNNFNIHGGQSSTDRMVRTVVYPSYGDGRSKTLIVSDVWTQDSITLGTLMQGPGSPQEELLKQVVLGDLAEIHDLSLGYLQDQIEEMYAWDWARHADSMGAFGIFGPSQFNEFFAALTRPAARNCLYFAGEAISTTHGWVAGAIESVDRAVDQIIRSQGRSDEHEKAIEEFRDQFHPDLGVEDEDLLIKQLTVSKELQHIEFSWWHRYHGIESGRYKIRNVRWRNIAYLPDENRNSDIVGGNDDNCENGMRYTITVEQWDVTKLDDGNYIIRNVQFGNSPNTATTTNNVVGRPDNQQWVIKKVKLSLKKHYTIGPTTGGLYWRLVDLEFGTPVILTGFPTNDKCHWIFESV</sequence>
<dbReference type="PANTHER" id="PTHR10742:SF342">
    <property type="entry name" value="AMINE OXIDASE"/>
    <property type="match status" value="1"/>
</dbReference>
<dbReference type="Gene3D" id="1.10.10.1620">
    <property type="match status" value="1"/>
</dbReference>
<dbReference type="Gene3D" id="2.80.10.50">
    <property type="match status" value="1"/>
</dbReference>